<feature type="domain" description="Flavoprotein" evidence="2">
    <location>
        <begin position="2"/>
        <end position="118"/>
    </location>
</feature>
<dbReference type="InterPro" id="IPR036551">
    <property type="entry name" value="Flavin_trans-like"/>
</dbReference>
<dbReference type="AlphaFoldDB" id="A0A6L5G4R0"/>
<dbReference type="Pfam" id="PF02441">
    <property type="entry name" value="Flavoprotein"/>
    <property type="match status" value="1"/>
</dbReference>
<protein>
    <submittedName>
        <fullName evidence="3">Flavoprotein</fullName>
    </submittedName>
</protein>
<organism evidence="3 4">
    <name type="scientific">Glycomyces albidus</name>
    <dbReference type="NCBI Taxonomy" id="2656774"/>
    <lineage>
        <taxon>Bacteria</taxon>
        <taxon>Bacillati</taxon>
        <taxon>Actinomycetota</taxon>
        <taxon>Actinomycetes</taxon>
        <taxon>Glycomycetales</taxon>
        <taxon>Glycomycetaceae</taxon>
        <taxon>Glycomyces</taxon>
    </lineage>
</organism>
<name>A0A6L5G4R0_9ACTN</name>
<dbReference type="GO" id="GO:0003824">
    <property type="term" value="F:catalytic activity"/>
    <property type="evidence" value="ECO:0007669"/>
    <property type="project" value="InterPro"/>
</dbReference>
<evidence type="ECO:0000256" key="1">
    <source>
        <dbReference type="SAM" id="MobiDB-lite"/>
    </source>
</evidence>
<keyword evidence="4" id="KW-1185">Reference proteome</keyword>
<dbReference type="EMBL" id="WIAO01000003">
    <property type="protein sequence ID" value="MQM24624.1"/>
    <property type="molecule type" value="Genomic_DNA"/>
</dbReference>
<gene>
    <name evidence="3" type="ORF">GFD30_03375</name>
</gene>
<proteinExistence type="predicted"/>
<sequence length="187" mass="19642">MHAVDFVEVARSSGWDCHVIATPSGAAFADLDALEAASGHPVTTQHRKPGTPRRDRPKADAVVIAPATANTICKLAAGIADTYALDVASECVGLGIPTMVVPFANSALTGRAPFRRATTALIEEGVSFFEVPEHEPRHGGPLAERFPWLPAMTHAAELAERRRSGPEPAAAAPAASAGPRPRSSRIR</sequence>
<reference evidence="3 4" key="1">
    <citation type="submission" date="2019-10" db="EMBL/GenBank/DDBJ databases">
        <title>Glycomyces albidus sp. nov., a novel actinomycete isolated from rhizosphere soil of wheat (Triticum aestivum L.).</title>
        <authorList>
            <person name="Qian L."/>
        </authorList>
    </citation>
    <scope>NUCLEOTIDE SEQUENCE [LARGE SCALE GENOMIC DNA]</scope>
    <source>
        <strain evidence="3 4">NEAU-7082</strain>
    </source>
</reference>
<feature type="region of interest" description="Disordered" evidence="1">
    <location>
        <begin position="156"/>
        <end position="187"/>
    </location>
</feature>
<evidence type="ECO:0000259" key="2">
    <source>
        <dbReference type="Pfam" id="PF02441"/>
    </source>
</evidence>
<evidence type="ECO:0000313" key="3">
    <source>
        <dbReference type="EMBL" id="MQM24624.1"/>
    </source>
</evidence>
<accession>A0A6L5G4R0</accession>
<evidence type="ECO:0000313" key="4">
    <source>
        <dbReference type="Proteomes" id="UP000477750"/>
    </source>
</evidence>
<feature type="compositionally biased region" description="Low complexity" evidence="1">
    <location>
        <begin position="166"/>
        <end position="181"/>
    </location>
</feature>
<dbReference type="InterPro" id="IPR003382">
    <property type="entry name" value="Flavoprotein"/>
</dbReference>
<dbReference type="Proteomes" id="UP000477750">
    <property type="component" value="Unassembled WGS sequence"/>
</dbReference>
<dbReference type="Gene3D" id="3.40.50.1950">
    <property type="entry name" value="Flavin prenyltransferase-like"/>
    <property type="match status" value="1"/>
</dbReference>
<comment type="caution">
    <text evidence="3">The sequence shown here is derived from an EMBL/GenBank/DDBJ whole genome shotgun (WGS) entry which is preliminary data.</text>
</comment>
<dbReference type="SUPFAM" id="SSF52507">
    <property type="entry name" value="Homo-oligomeric flavin-containing Cys decarboxylases, HFCD"/>
    <property type="match status" value="1"/>
</dbReference>